<organism evidence="2">
    <name type="scientific">Arundo donax</name>
    <name type="common">Giant reed</name>
    <name type="synonym">Donax arundinaceus</name>
    <dbReference type="NCBI Taxonomy" id="35708"/>
    <lineage>
        <taxon>Eukaryota</taxon>
        <taxon>Viridiplantae</taxon>
        <taxon>Streptophyta</taxon>
        <taxon>Embryophyta</taxon>
        <taxon>Tracheophyta</taxon>
        <taxon>Spermatophyta</taxon>
        <taxon>Magnoliopsida</taxon>
        <taxon>Liliopsida</taxon>
        <taxon>Poales</taxon>
        <taxon>Poaceae</taxon>
        <taxon>PACMAD clade</taxon>
        <taxon>Arundinoideae</taxon>
        <taxon>Arundineae</taxon>
        <taxon>Arundo</taxon>
    </lineage>
</organism>
<keyword evidence="1" id="KW-1133">Transmembrane helix</keyword>
<dbReference type="AlphaFoldDB" id="A0A0A9DUV2"/>
<protein>
    <submittedName>
        <fullName evidence="2">Uncharacterized protein</fullName>
    </submittedName>
</protein>
<reference evidence="2" key="1">
    <citation type="submission" date="2014-09" db="EMBL/GenBank/DDBJ databases">
        <authorList>
            <person name="Magalhaes I.L.F."/>
            <person name="Oliveira U."/>
            <person name="Santos F.R."/>
            <person name="Vidigal T.H.D.A."/>
            <person name="Brescovit A.D."/>
            <person name="Santos A.J."/>
        </authorList>
    </citation>
    <scope>NUCLEOTIDE SEQUENCE</scope>
    <source>
        <tissue evidence="2">Shoot tissue taken approximately 20 cm above the soil surface</tissue>
    </source>
</reference>
<sequence length="78" mass="9051">MFESVPPANAMFFKVHKSSIVVPLLIMVFTRLHYSLYHRSLRIEQSNQICMSPGGTWLPSSSREDMILISAYHTEKYM</sequence>
<evidence type="ECO:0000256" key="1">
    <source>
        <dbReference type="SAM" id="Phobius"/>
    </source>
</evidence>
<evidence type="ECO:0000313" key="2">
    <source>
        <dbReference type="EMBL" id="JAD90473.1"/>
    </source>
</evidence>
<keyword evidence="1" id="KW-0812">Transmembrane</keyword>
<feature type="transmembrane region" description="Helical" evidence="1">
    <location>
        <begin position="20"/>
        <end position="37"/>
    </location>
</feature>
<proteinExistence type="predicted"/>
<keyword evidence="1" id="KW-0472">Membrane</keyword>
<name>A0A0A9DUV2_ARUDO</name>
<reference evidence="2" key="2">
    <citation type="journal article" date="2015" name="Data Brief">
        <title>Shoot transcriptome of the giant reed, Arundo donax.</title>
        <authorList>
            <person name="Barrero R.A."/>
            <person name="Guerrero F.D."/>
            <person name="Moolhuijzen P."/>
            <person name="Goolsby J.A."/>
            <person name="Tidwell J."/>
            <person name="Bellgard S.E."/>
            <person name="Bellgard M.I."/>
        </authorList>
    </citation>
    <scope>NUCLEOTIDE SEQUENCE</scope>
    <source>
        <tissue evidence="2">Shoot tissue taken approximately 20 cm above the soil surface</tissue>
    </source>
</reference>
<accession>A0A0A9DUV2</accession>
<dbReference type="EMBL" id="GBRH01207422">
    <property type="protein sequence ID" value="JAD90473.1"/>
    <property type="molecule type" value="Transcribed_RNA"/>
</dbReference>